<dbReference type="EMBL" id="CAJMWV010001509">
    <property type="protein sequence ID" value="CAE6439218.1"/>
    <property type="molecule type" value="Genomic_DNA"/>
</dbReference>
<protein>
    <submittedName>
        <fullName evidence="1">Uncharacterized protein</fullName>
    </submittedName>
</protein>
<accession>A0A8H3AP32</accession>
<evidence type="ECO:0000313" key="2">
    <source>
        <dbReference type="Proteomes" id="UP000663831"/>
    </source>
</evidence>
<dbReference type="AlphaFoldDB" id="A0A8H3AP32"/>
<evidence type="ECO:0000313" key="1">
    <source>
        <dbReference type="EMBL" id="CAE6439218.1"/>
    </source>
</evidence>
<name>A0A8H3AP32_9AGAM</name>
<dbReference type="Proteomes" id="UP000663831">
    <property type="component" value="Unassembled WGS sequence"/>
</dbReference>
<comment type="caution">
    <text evidence="1">The sequence shown here is derived from an EMBL/GenBank/DDBJ whole genome shotgun (WGS) entry which is preliminary data.</text>
</comment>
<organism evidence="1 2">
    <name type="scientific">Rhizoctonia solani</name>
    <dbReference type="NCBI Taxonomy" id="456999"/>
    <lineage>
        <taxon>Eukaryota</taxon>
        <taxon>Fungi</taxon>
        <taxon>Dikarya</taxon>
        <taxon>Basidiomycota</taxon>
        <taxon>Agaricomycotina</taxon>
        <taxon>Agaricomycetes</taxon>
        <taxon>Cantharellales</taxon>
        <taxon>Ceratobasidiaceae</taxon>
        <taxon>Rhizoctonia</taxon>
    </lineage>
</organism>
<gene>
    <name evidence="1" type="ORF">RDB_LOCUS51850</name>
</gene>
<reference evidence="1" key="1">
    <citation type="submission" date="2021-01" db="EMBL/GenBank/DDBJ databases">
        <authorList>
            <person name="Kaushik A."/>
        </authorList>
    </citation>
    <scope>NUCLEOTIDE SEQUENCE</scope>
    <source>
        <strain evidence="1">AG3-1AP</strain>
    </source>
</reference>
<sequence length="112" mass="12831">VQHYVEHRQIYFNAQKDLEGLNDYTYGLVYNDIHDPALQTGLSMIKPYIAKPKPKVGEVRDQELGQLQICKVCETIPSASEVVTNELAMLRHLLDVHVIVEPQLDEHYALKC</sequence>
<feature type="non-terminal residue" evidence="1">
    <location>
        <position position="1"/>
    </location>
</feature>
<proteinExistence type="predicted"/>